<protein>
    <recommendedName>
        <fullName evidence="1">Helitron helicase-like domain-containing protein</fullName>
    </recommendedName>
</protein>
<dbReference type="InterPro" id="IPR025476">
    <property type="entry name" value="Helitron_helicase-like"/>
</dbReference>
<evidence type="ECO:0000313" key="2">
    <source>
        <dbReference type="EMBL" id="KOF93864.1"/>
    </source>
</evidence>
<dbReference type="STRING" id="37653.A0A0L8HXF6"/>
<evidence type="ECO:0000259" key="1">
    <source>
        <dbReference type="Pfam" id="PF14214"/>
    </source>
</evidence>
<dbReference type="PANTHER" id="PTHR10492:SF57">
    <property type="entry name" value="ATP-DEPENDENT DNA HELICASE"/>
    <property type="match status" value="1"/>
</dbReference>
<dbReference type="Pfam" id="PF14214">
    <property type="entry name" value="Helitron_like_N"/>
    <property type="match status" value="1"/>
</dbReference>
<name>A0A0L8HXF6_OCTBM</name>
<gene>
    <name evidence="2" type="ORF">OCBIM_22003322mg</name>
</gene>
<organism evidence="2">
    <name type="scientific">Octopus bimaculoides</name>
    <name type="common">California two-spotted octopus</name>
    <dbReference type="NCBI Taxonomy" id="37653"/>
    <lineage>
        <taxon>Eukaryota</taxon>
        <taxon>Metazoa</taxon>
        <taxon>Spiralia</taxon>
        <taxon>Lophotrochozoa</taxon>
        <taxon>Mollusca</taxon>
        <taxon>Cephalopoda</taxon>
        <taxon>Coleoidea</taxon>
        <taxon>Octopodiformes</taxon>
        <taxon>Octopoda</taxon>
        <taxon>Incirrata</taxon>
        <taxon>Octopodidae</taxon>
        <taxon>Octopus</taxon>
    </lineage>
</organism>
<proteinExistence type="predicted"/>
<dbReference type="PANTHER" id="PTHR10492">
    <property type="match status" value="1"/>
</dbReference>
<dbReference type="OrthoDB" id="6151730at2759"/>
<accession>A0A0L8HXF6</accession>
<sequence>MAIVRIYGPPDIFLTITCDPNWQEIRENLLPGQTSSDRLDLVACVFNIKLHELLNDIIKKHIFRRINAYCYTIEFQKRGLPHAHLLIILHPDDKLDDPERINQIVCVEVPDPVTEPLLHETVKRCMIHGPCGNLNPAAPCMENNKCLKEFPKVYQQETRINPNCYPLRRRGVLVRVRNHAIYNRYAVSSMFIFVLRFVSSSPR</sequence>
<dbReference type="AlphaFoldDB" id="A0A0L8HXF6"/>
<feature type="domain" description="Helitron helicase-like" evidence="1">
    <location>
        <begin position="1"/>
        <end position="87"/>
    </location>
</feature>
<dbReference type="EMBL" id="KQ417080">
    <property type="protein sequence ID" value="KOF93864.1"/>
    <property type="molecule type" value="Genomic_DNA"/>
</dbReference>
<reference evidence="2" key="1">
    <citation type="submission" date="2015-07" db="EMBL/GenBank/DDBJ databases">
        <title>MeaNS - Measles Nucleotide Surveillance Program.</title>
        <authorList>
            <person name="Tran T."/>
            <person name="Druce J."/>
        </authorList>
    </citation>
    <scope>NUCLEOTIDE SEQUENCE</scope>
    <source>
        <strain evidence="2">UCB-OBI-ISO-001</strain>
        <tissue evidence="2">Gonad</tissue>
    </source>
</reference>